<evidence type="ECO:0000256" key="20">
    <source>
        <dbReference type="ARBA" id="ARBA00045102"/>
    </source>
</evidence>
<keyword evidence="8 23" id="KW-0812">Transmembrane</keyword>
<feature type="compositionally biased region" description="Basic and acidic residues" evidence="22">
    <location>
        <begin position="1220"/>
        <end position="1241"/>
    </location>
</feature>
<accession>A0A7C8J1Q8</accession>
<feature type="region of interest" description="Disordered" evidence="22">
    <location>
        <begin position="1905"/>
        <end position="1938"/>
    </location>
</feature>
<evidence type="ECO:0000313" key="25">
    <source>
        <dbReference type="EMBL" id="KAF3083614.1"/>
    </source>
</evidence>
<organism evidence="25 26">
    <name type="scientific">Orbilia oligospora</name>
    <name type="common">Nematode-trapping fungus</name>
    <name type="synonym">Arthrobotrys oligospora</name>
    <dbReference type="NCBI Taxonomy" id="2813651"/>
    <lineage>
        <taxon>Eukaryota</taxon>
        <taxon>Fungi</taxon>
        <taxon>Dikarya</taxon>
        <taxon>Ascomycota</taxon>
        <taxon>Pezizomycotina</taxon>
        <taxon>Orbiliomycetes</taxon>
        <taxon>Orbiliales</taxon>
        <taxon>Orbiliaceae</taxon>
        <taxon>Orbilia</taxon>
    </lineage>
</organism>
<dbReference type="SMART" id="SM00472">
    <property type="entry name" value="MIR"/>
    <property type="match status" value="3"/>
</dbReference>
<dbReference type="Pfam" id="PF16192">
    <property type="entry name" value="PMT_4TMC"/>
    <property type="match status" value="1"/>
</dbReference>
<feature type="region of interest" description="Disordered" evidence="22">
    <location>
        <begin position="1220"/>
        <end position="1249"/>
    </location>
</feature>
<dbReference type="Pfam" id="PF02815">
    <property type="entry name" value="MIR"/>
    <property type="match status" value="1"/>
</dbReference>
<evidence type="ECO:0000256" key="17">
    <source>
        <dbReference type="ARBA" id="ARBA00023136"/>
    </source>
</evidence>
<evidence type="ECO:0000256" key="6">
    <source>
        <dbReference type="ARBA" id="ARBA00022676"/>
    </source>
</evidence>
<feature type="compositionally biased region" description="Low complexity" evidence="22">
    <location>
        <begin position="45"/>
        <end position="54"/>
    </location>
</feature>
<keyword evidence="10" id="KW-0677">Repeat</keyword>
<feature type="compositionally biased region" description="Basic and acidic residues" evidence="22">
    <location>
        <begin position="943"/>
        <end position="952"/>
    </location>
</feature>
<feature type="transmembrane region" description="Helical" evidence="23">
    <location>
        <begin position="167"/>
        <end position="200"/>
    </location>
</feature>
<dbReference type="EC" id="2.4.1.109" evidence="5"/>
<dbReference type="Pfam" id="PF02366">
    <property type="entry name" value="PMT"/>
    <property type="match status" value="1"/>
</dbReference>
<evidence type="ECO:0000256" key="2">
    <source>
        <dbReference type="ARBA" id="ARBA00004477"/>
    </source>
</evidence>
<feature type="compositionally biased region" description="Low complexity" evidence="22">
    <location>
        <begin position="1567"/>
        <end position="1578"/>
    </location>
</feature>
<dbReference type="GO" id="GO:0008168">
    <property type="term" value="F:methyltransferase activity"/>
    <property type="evidence" value="ECO:0007669"/>
    <property type="project" value="InterPro"/>
</dbReference>
<name>A0A7C8J1Q8_ORBOL</name>
<evidence type="ECO:0000256" key="3">
    <source>
        <dbReference type="ARBA" id="ARBA00004922"/>
    </source>
</evidence>
<evidence type="ECO:0000313" key="26">
    <source>
        <dbReference type="Proteomes" id="UP000475325"/>
    </source>
</evidence>
<feature type="transmembrane region" description="Helical" evidence="23">
    <location>
        <begin position="250"/>
        <end position="283"/>
    </location>
</feature>
<dbReference type="InterPro" id="IPR015324">
    <property type="entry name" value="Ribosomal_Rsm22-like"/>
</dbReference>
<comment type="pathway">
    <text evidence="3">Protein modification; protein glycosylation.</text>
</comment>
<feature type="transmembrane region" description="Helical" evidence="23">
    <location>
        <begin position="671"/>
        <end position="688"/>
    </location>
</feature>
<evidence type="ECO:0000256" key="14">
    <source>
        <dbReference type="ARBA" id="ARBA00023004"/>
    </source>
</evidence>
<dbReference type="PANTHER" id="PTHR10050">
    <property type="entry name" value="DOLICHYL-PHOSPHATE-MANNOSE--PROTEIN MANNOSYLTRANSFERASE"/>
    <property type="match status" value="1"/>
</dbReference>
<feature type="domain" description="MIR" evidence="24">
    <location>
        <begin position="498"/>
        <end position="554"/>
    </location>
</feature>
<feature type="compositionally biased region" description="Polar residues" evidence="22">
    <location>
        <begin position="1095"/>
        <end position="1104"/>
    </location>
</feature>
<keyword evidence="12" id="KW-0809">Transit peptide</keyword>
<dbReference type="InterPro" id="IPR036300">
    <property type="entry name" value="MIR_dom_sf"/>
</dbReference>
<dbReference type="InterPro" id="IPR032421">
    <property type="entry name" value="PMT_4TMC"/>
</dbReference>
<dbReference type="GO" id="GO:0031502">
    <property type="term" value="C:dolichyl-phosphate-mannose-protein mannosyltransferase complex"/>
    <property type="evidence" value="ECO:0007669"/>
    <property type="project" value="UniProtKB-ARBA"/>
</dbReference>
<dbReference type="GO" id="GO:0005739">
    <property type="term" value="C:mitochondrion"/>
    <property type="evidence" value="ECO:0007669"/>
    <property type="project" value="UniProtKB-SubCell"/>
</dbReference>
<evidence type="ECO:0000256" key="13">
    <source>
        <dbReference type="ARBA" id="ARBA00022989"/>
    </source>
</evidence>
<sequence length="1982" mass="220139">MTTKKKSHNLAADASDRGRSRSRSPTPASPSVAATSSSSKKKSGKASASSSTKSNYWSTWGTIRDFDIFSLPSSDWSILIVLTVLAVFVRLFRIHQPTSVVFDEVHFGGFATKYIKGKFFMDVHPPLAKLLITLAGFLAGFDGSFDFKEIGKDYLEPGVPYVAMRLLPAVLGIFVVPTAFLTIKAAGCSTFAAILGAGFITFENGLITQSRLILLDSPLVCFTAITALSWTSFMNQHALGPGAWFGPNWWFWLAASGLGLGATLSVKWVGLFTIAWVGSITVLQLWLLLGDTKNVSVQLWFKHVAARALCLIAIPMAFYMFMFWIHFLCLQNPGDGDGFMSAQFQSTLNSKQMKAVPADVAYGSKITLRHWNTQGGYLHSHNHMYPSGSKQQQITLYPHKDDNNFFTVENITKPEGGSGISGFDAISPPVLLKDGDTIKLYHNPTHRRVHSHDVRPPVTDADWQNEVSAYGYEGFDGDANDYFRIEIIKSMSKGSVAKERVRTIETRFKLVHVMTGCVLFSHKVKLPSWGYEQQEVTCAKGGTLPNSVWFVEQNVHPQLKGPDVEMTNYKNPGFLGKFWELQKVMWRTNAGLVDSHAWDSRPDSWPLLKRGINFWGRDHRQIYLMGNPLIWYSTTGAIVLYVLFKGIALLRWQRGFKDYDVENFRRFDFEIGASVLGWAFHYFPFFLMKRQLFLHHYFPALFFGIVAVCQIWDFVWARLNFAGFRANASIALLATIGYLSASVVVFWLYSPIVYGNQWTKAECKRVKLFTKWDWDCNTFFDNYEQYSKYTPSKAGGTAGTATASGAAKAGEQAQVHKPIAVSKNGEKQDAAPEASKAAKIEDKAKLVGSVVSQEEKVEYRDQDGNLLSDEEVKALMEEGVAFETKYATKTRVIDQNGNEVLVEEGEVEALENGDTVAADPEAVEPATEGGEAVESAEPAEAEANTKSRKFEAQGEAAPPADASAASDEERPSVEIGPDGEETAIEWVEPETVIETETVIIENPEATETVIVEEEAPAKDELETPSISKAATKGRKWIIKWQGLWDWDDGMTFYTTITLNSSSSSLLLWFCSLASTTNGASSTSTEQPQKEKSTTENEGTISPSSSLPYIKSLRIKWQDTLPAGLLSSSDQRLWNTLYGEPKRWWNADETVEIEGLMSDGMLFEEAVLVVDGVNAVRSGGEGEEGGYMVENGVVSYYGPVDEEGRPLKKGVEGEEEVVMEGKEEGVVEGVKEEGGKEGKVGTEEFIPPTSFKDPIEEAKVQALLDARAAAAEITNELNTLYSKEKGEEGGEEYVRTHPLTLRGRFATHPSTVFVPKSLQNTTVSLLKDTKLEHLRERAFLYNPPSIRAPTGAGTIKGIAKGGKSGYHPNLSPETHRGDRLDAAVWLGIVMPEVYSVNLGVATEVRRRLGGEWAKGVKKVLDVGGGGAGILAWGDIVKAQNMAEEERRLHENSSSEDSSMERFEGDEIVSSGEADGTWDWGHGVEGIKAASLDEDFRFEATVVTASPHVRNLASKVLANTTFLPRVPYFSAAHGNVKWDDSGLSQFSKASKGATDVDEDIGEITWQDEPSSSSSSSSSPSQETEDKKQPPINPKRSYDLIFASYTLEHIKKENLFQHHIDNLWQLLTPGGVLCLVELGNIDGFNNIASARQRLLRKWIKSPLSEKKKDPSKDGSEEFDDISAPIEEDVLGLGQVTPKLTAKEAANSTLAEKLEDGMIIAPCTNHNECPMHANQRTIFKSNDVCKFPQKYQRTIIAQRVVSGYTDHTNAFFSYISVRRGIKKDESLAVDQRVAKRRREVSEVEAITRKPKLLPMEVDKINQEYSEDQKRGYMHLQPRLILPPIKGDHHVTLDVCTAHGDLERWIVPNSFSKKAYTDARKARWGDLWVWGAKTKVVRESKKVVIEREREGRKERVEREGERSVVSVGKSKKKDGRKGWDNARKVELPKAGKLAGKKINRVPFKKLAKSVEGYTREKGRMEKEQDVE</sequence>
<keyword evidence="15" id="KW-0411">Iron-sulfur</keyword>
<feature type="region of interest" description="Disordered" evidence="22">
    <location>
        <begin position="1443"/>
        <end position="1462"/>
    </location>
</feature>
<evidence type="ECO:0000256" key="21">
    <source>
        <dbReference type="ARBA" id="ARBA00045681"/>
    </source>
</evidence>
<dbReference type="Pfam" id="PF09243">
    <property type="entry name" value="Rsm22"/>
    <property type="match status" value="1"/>
</dbReference>
<keyword evidence="9" id="KW-0479">Metal-binding</keyword>
<dbReference type="GO" id="GO:0051536">
    <property type="term" value="F:iron-sulfur cluster binding"/>
    <property type="evidence" value="ECO:0007669"/>
    <property type="project" value="UniProtKB-KW"/>
</dbReference>
<feature type="domain" description="MIR" evidence="24">
    <location>
        <begin position="429"/>
        <end position="488"/>
    </location>
</feature>
<dbReference type="Gene3D" id="3.40.50.150">
    <property type="entry name" value="Vaccinia Virus protein VP39"/>
    <property type="match status" value="1"/>
</dbReference>
<protein>
    <recommendedName>
        <fullName evidence="5">dolichyl-phosphate-mannose--protein mannosyltransferase</fullName>
        <ecNumber evidence="5">2.4.1.109</ecNumber>
    </recommendedName>
</protein>
<dbReference type="Gene3D" id="2.80.10.50">
    <property type="match status" value="1"/>
</dbReference>
<evidence type="ECO:0000256" key="4">
    <source>
        <dbReference type="ARBA" id="ARBA00007222"/>
    </source>
</evidence>
<evidence type="ECO:0000256" key="22">
    <source>
        <dbReference type="SAM" id="MobiDB-lite"/>
    </source>
</evidence>
<comment type="similarity">
    <text evidence="4">Belongs to the glycosyltransferase 39 family.</text>
</comment>
<dbReference type="GO" id="GO:0046872">
    <property type="term" value="F:metal ion binding"/>
    <property type="evidence" value="ECO:0007669"/>
    <property type="project" value="UniProtKB-KW"/>
</dbReference>
<dbReference type="EMBL" id="WIQW01000105">
    <property type="protein sequence ID" value="KAF3083614.1"/>
    <property type="molecule type" value="Genomic_DNA"/>
</dbReference>
<keyword evidence="17 23" id="KW-0472">Membrane</keyword>
<comment type="catalytic activity">
    <reaction evidence="20">
        <text>a di-trans,poly-cis-dolichyl beta-D-mannosyl phosphate + L-seryl-[protein] = 3-O-(alpha-D-mannosyl)-L-seryl-[protein] + a di-trans,poly-cis-dolichyl phosphate + H(+)</text>
        <dbReference type="Rhea" id="RHEA:17377"/>
        <dbReference type="Rhea" id="RHEA-COMP:9863"/>
        <dbReference type="Rhea" id="RHEA-COMP:13546"/>
        <dbReference type="Rhea" id="RHEA-COMP:19498"/>
        <dbReference type="Rhea" id="RHEA-COMP:19501"/>
        <dbReference type="ChEBI" id="CHEBI:15378"/>
        <dbReference type="ChEBI" id="CHEBI:29999"/>
        <dbReference type="ChEBI" id="CHEBI:57683"/>
        <dbReference type="ChEBI" id="CHEBI:58211"/>
        <dbReference type="ChEBI" id="CHEBI:137321"/>
        <dbReference type="EC" id="2.4.1.109"/>
    </reaction>
</comment>
<evidence type="ECO:0000256" key="9">
    <source>
        <dbReference type="ARBA" id="ARBA00022723"/>
    </source>
</evidence>
<evidence type="ECO:0000256" key="19">
    <source>
        <dbReference type="ARBA" id="ARBA00045085"/>
    </source>
</evidence>
<reference evidence="25 26" key="1">
    <citation type="submission" date="2019-06" db="EMBL/GenBank/DDBJ databases">
        <authorList>
            <person name="Palmer J.M."/>
        </authorList>
    </citation>
    <scope>NUCLEOTIDE SEQUENCE [LARGE SCALE GENOMIC DNA]</scope>
    <source>
        <strain evidence="25 26">TWF102</strain>
    </source>
</reference>
<dbReference type="CDD" id="cd23283">
    <property type="entry name" value="beta-trefoil_MIR_PMT1-like"/>
    <property type="match status" value="1"/>
</dbReference>
<comment type="caution">
    <text evidence="25">The sequence shown here is derived from an EMBL/GenBank/DDBJ whole genome shotgun (WGS) entry which is preliminary data.</text>
</comment>
<proteinExistence type="inferred from homology"/>
<keyword evidence="7" id="KW-0808">Transferase</keyword>
<feature type="transmembrane region" description="Helical" evidence="23">
    <location>
        <begin position="127"/>
        <end position="147"/>
    </location>
</feature>
<dbReference type="GO" id="GO:0004169">
    <property type="term" value="F:dolichyl-phosphate-mannose-protein mannosyltransferase activity"/>
    <property type="evidence" value="ECO:0007669"/>
    <property type="project" value="UniProtKB-EC"/>
</dbReference>
<dbReference type="PANTHER" id="PTHR10050:SF50">
    <property type="entry name" value="DOLICHYL-PHOSPHATE-MANNOSE--PROTEIN MANNOSYLTRANSFERASE 1-RELATED"/>
    <property type="match status" value="1"/>
</dbReference>
<keyword evidence="13 23" id="KW-1133">Transmembrane helix</keyword>
<dbReference type="SUPFAM" id="SSF53335">
    <property type="entry name" value="S-adenosyl-L-methionine-dependent methyltransferases"/>
    <property type="match status" value="1"/>
</dbReference>
<feature type="transmembrane region" description="Helical" evidence="23">
    <location>
        <begin position="629"/>
        <end position="650"/>
    </location>
</feature>
<comment type="subcellular location">
    <subcellularLocation>
        <location evidence="2">Endoplasmic reticulum membrane</location>
        <topology evidence="2">Multi-pass membrane protein</topology>
    </subcellularLocation>
    <subcellularLocation>
        <location evidence="1">Mitochondrion</location>
    </subcellularLocation>
</comment>
<feature type="compositionally biased region" description="Low complexity" evidence="22">
    <location>
        <begin position="955"/>
        <end position="965"/>
    </location>
</feature>
<evidence type="ECO:0000256" key="1">
    <source>
        <dbReference type="ARBA" id="ARBA00004173"/>
    </source>
</evidence>
<dbReference type="InterPro" id="IPR027005">
    <property type="entry name" value="PMT-like"/>
</dbReference>
<feature type="region of interest" description="Disordered" evidence="22">
    <location>
        <begin position="1077"/>
        <end position="1104"/>
    </location>
</feature>
<keyword evidence="18" id="KW-0325">Glycoprotein</keyword>
<feature type="region of interest" description="Disordered" evidence="22">
    <location>
        <begin position="914"/>
        <end position="980"/>
    </location>
</feature>
<dbReference type="SUPFAM" id="SSF82109">
    <property type="entry name" value="MIR domain"/>
    <property type="match status" value="1"/>
</dbReference>
<dbReference type="Proteomes" id="UP000475325">
    <property type="component" value="Unassembled WGS sequence"/>
</dbReference>
<feature type="domain" description="MIR" evidence="24">
    <location>
        <begin position="357"/>
        <end position="411"/>
    </location>
</feature>
<dbReference type="UniPathway" id="UPA00378"/>
<feature type="region of interest" description="Disordered" evidence="22">
    <location>
        <begin position="1"/>
        <end position="55"/>
    </location>
</feature>
<feature type="transmembrane region" description="Helical" evidence="23">
    <location>
        <begin position="694"/>
        <end position="716"/>
    </location>
</feature>
<dbReference type="GO" id="GO:0006412">
    <property type="term" value="P:translation"/>
    <property type="evidence" value="ECO:0007669"/>
    <property type="project" value="InterPro"/>
</dbReference>
<evidence type="ECO:0000256" key="12">
    <source>
        <dbReference type="ARBA" id="ARBA00022946"/>
    </source>
</evidence>
<evidence type="ECO:0000256" key="23">
    <source>
        <dbReference type="SAM" id="Phobius"/>
    </source>
</evidence>
<evidence type="ECO:0000256" key="16">
    <source>
        <dbReference type="ARBA" id="ARBA00023128"/>
    </source>
</evidence>
<evidence type="ECO:0000256" key="18">
    <source>
        <dbReference type="ARBA" id="ARBA00023180"/>
    </source>
</evidence>
<comment type="catalytic activity">
    <reaction evidence="19">
        <text>a di-trans,poly-cis-dolichyl beta-D-mannosyl phosphate + L-threonyl-[protein] = 3-O-(alpha-D-mannosyl)-L-threonyl-[protein] + a di-trans,poly-cis-dolichyl phosphate + H(+)</text>
        <dbReference type="Rhea" id="RHEA:53396"/>
        <dbReference type="Rhea" id="RHEA-COMP:11060"/>
        <dbReference type="Rhea" id="RHEA-COMP:13547"/>
        <dbReference type="Rhea" id="RHEA-COMP:19498"/>
        <dbReference type="Rhea" id="RHEA-COMP:19501"/>
        <dbReference type="ChEBI" id="CHEBI:15378"/>
        <dbReference type="ChEBI" id="CHEBI:30013"/>
        <dbReference type="ChEBI" id="CHEBI:57683"/>
        <dbReference type="ChEBI" id="CHEBI:58211"/>
        <dbReference type="ChEBI" id="CHEBI:137323"/>
        <dbReference type="EC" id="2.4.1.109"/>
    </reaction>
</comment>
<dbReference type="FunFam" id="2.80.10.50:FF:000034">
    <property type="entry name" value="Dolichyl-phosphate-mannose-protein mannosyltransferase 1"/>
    <property type="match status" value="1"/>
</dbReference>
<feature type="compositionally biased region" description="Basic and acidic residues" evidence="22">
    <location>
        <begin position="1905"/>
        <end position="1917"/>
    </location>
</feature>
<keyword evidence="6" id="KW-0328">Glycosyltransferase</keyword>
<evidence type="ECO:0000256" key="11">
    <source>
        <dbReference type="ARBA" id="ARBA00022824"/>
    </source>
</evidence>
<feature type="compositionally biased region" description="Low complexity" evidence="22">
    <location>
        <begin position="932"/>
        <end position="942"/>
    </location>
</feature>
<dbReference type="PROSITE" id="PS50919">
    <property type="entry name" value="MIR"/>
    <property type="match status" value="3"/>
</dbReference>
<evidence type="ECO:0000256" key="7">
    <source>
        <dbReference type="ARBA" id="ARBA00022679"/>
    </source>
</evidence>
<evidence type="ECO:0000256" key="5">
    <source>
        <dbReference type="ARBA" id="ARBA00012839"/>
    </source>
</evidence>
<feature type="transmembrane region" description="Helical" evidence="23">
    <location>
        <begin position="728"/>
        <end position="749"/>
    </location>
</feature>
<dbReference type="InterPro" id="IPR016093">
    <property type="entry name" value="MIR_motif"/>
</dbReference>
<evidence type="ECO:0000256" key="8">
    <source>
        <dbReference type="ARBA" id="ARBA00022692"/>
    </source>
</evidence>
<comment type="function">
    <text evidence="21">Mitochondrial ribosome (mitoribosome) assembly factor. Binds at the interface of the head and body domains of the mitochondrial small ribosomal subunit (mt-SSU), occluding the mRNA channel and preventing compaction of the head domain towards the body. Probable inactive methyltransferase: retains the characteristic folding and ability to bind S-adenosyl-L-methionine, but it probably lost its methyltransferase activity.</text>
</comment>
<feature type="transmembrane region" description="Helical" evidence="23">
    <location>
        <begin position="212"/>
        <end position="230"/>
    </location>
</feature>
<keyword evidence="11" id="KW-0256">Endoplasmic reticulum</keyword>
<feature type="compositionally biased region" description="Low complexity" evidence="22">
    <location>
        <begin position="23"/>
        <end position="38"/>
    </location>
</feature>
<keyword evidence="14" id="KW-0408">Iron</keyword>
<evidence type="ECO:0000259" key="24">
    <source>
        <dbReference type="PROSITE" id="PS50919"/>
    </source>
</evidence>
<keyword evidence="16" id="KW-0496">Mitochondrion</keyword>
<dbReference type="InterPro" id="IPR029063">
    <property type="entry name" value="SAM-dependent_MTases_sf"/>
</dbReference>
<evidence type="ECO:0000256" key="10">
    <source>
        <dbReference type="ARBA" id="ARBA00022737"/>
    </source>
</evidence>
<feature type="transmembrane region" description="Helical" evidence="23">
    <location>
        <begin position="304"/>
        <end position="325"/>
    </location>
</feature>
<dbReference type="InterPro" id="IPR003342">
    <property type="entry name" value="ArnT-like_N"/>
</dbReference>
<evidence type="ECO:0000256" key="15">
    <source>
        <dbReference type="ARBA" id="ARBA00023014"/>
    </source>
</evidence>
<gene>
    <name evidence="25" type="ORF">TWF102_000636</name>
</gene>
<feature type="region of interest" description="Disordered" evidence="22">
    <location>
        <begin position="1560"/>
        <end position="1592"/>
    </location>
</feature>